<keyword evidence="1" id="KW-1133">Transmembrane helix</keyword>
<dbReference type="EMBL" id="JACXZS010000002">
    <property type="protein sequence ID" value="MBD3940796.1"/>
    <property type="molecule type" value="Genomic_DNA"/>
</dbReference>
<protein>
    <submittedName>
        <fullName evidence="2">Uncharacterized protein</fullName>
    </submittedName>
</protein>
<keyword evidence="1" id="KW-0812">Transmembrane</keyword>
<comment type="caution">
    <text evidence="2">The sequence shown here is derived from an EMBL/GenBank/DDBJ whole genome shotgun (WGS) entry which is preliminary data.</text>
</comment>
<sequence length="165" mass="17902">MAMILRRVLLAVLALAAGAGIVFVLDRLGVPVEFAAAWLVLILALGLLGRAGLVDDASWPPARPERRPRGSEVSRLAWNINARTGEAGILVVRRVQRVLRHRLARLGLDLDDPEHNAAVDALLGAGVRETFSHAEVTRTDLERVMAAVDRLPSPTNLSSPTDQER</sequence>
<keyword evidence="3" id="KW-1185">Reference proteome</keyword>
<accession>A0ABR8NP29</accession>
<feature type="transmembrane region" description="Helical" evidence="1">
    <location>
        <begin position="34"/>
        <end position="53"/>
    </location>
</feature>
<evidence type="ECO:0000256" key="1">
    <source>
        <dbReference type="SAM" id="Phobius"/>
    </source>
</evidence>
<dbReference type="Proteomes" id="UP000598426">
    <property type="component" value="Unassembled WGS sequence"/>
</dbReference>
<gene>
    <name evidence="2" type="ORF">IF188_03655</name>
</gene>
<organism evidence="2 3">
    <name type="scientific">Microbacterium helvum</name>
    <dbReference type="NCBI Taxonomy" id="2773713"/>
    <lineage>
        <taxon>Bacteria</taxon>
        <taxon>Bacillati</taxon>
        <taxon>Actinomycetota</taxon>
        <taxon>Actinomycetes</taxon>
        <taxon>Micrococcales</taxon>
        <taxon>Microbacteriaceae</taxon>
        <taxon>Microbacterium</taxon>
    </lineage>
</organism>
<evidence type="ECO:0000313" key="2">
    <source>
        <dbReference type="EMBL" id="MBD3940796.1"/>
    </source>
</evidence>
<keyword evidence="1" id="KW-0472">Membrane</keyword>
<proteinExistence type="predicted"/>
<evidence type="ECO:0000313" key="3">
    <source>
        <dbReference type="Proteomes" id="UP000598426"/>
    </source>
</evidence>
<reference evidence="2 3" key="1">
    <citation type="submission" date="2020-09" db="EMBL/GenBank/DDBJ databases">
        <title>Isolation and identification of active actinomycetes.</title>
        <authorList>
            <person name="Li X."/>
        </authorList>
    </citation>
    <scope>NUCLEOTIDE SEQUENCE [LARGE SCALE GENOMIC DNA]</scope>
    <source>
        <strain evidence="2 3">NEAU-LLC</strain>
    </source>
</reference>
<name>A0ABR8NP29_9MICO</name>